<reference evidence="2" key="2">
    <citation type="submission" date="2019-02" db="EMBL/GenBank/DDBJ databases">
        <title>Granulicella sibirica sp. nov., a psychrotolerant acidobacterium isolated from an organic soil layer in forested tundra, West Siberia.</title>
        <authorList>
            <person name="Oshkin I.Y."/>
            <person name="Kulichevskaya I.S."/>
            <person name="Rijpstra W.I.C."/>
            <person name="Sinninghe Damste J.S."/>
            <person name="Rakitin A.L."/>
            <person name="Ravin N.V."/>
            <person name="Dedysh S.N."/>
        </authorList>
    </citation>
    <scope>NUCLEOTIDE SEQUENCE [LARGE SCALE GENOMIC DNA]</scope>
    <source>
        <strain evidence="2">AF10</strain>
    </source>
</reference>
<sequence length="63" mass="6938">MGEEFAGLRLTFRLQGSSELQLALAGYVTSIPRITTLVKVGEFHQLQIHQDSGTCDDTTRGWG</sequence>
<dbReference type="AlphaFoldDB" id="A0A4Q0SWS6"/>
<evidence type="ECO:0000313" key="2">
    <source>
        <dbReference type="Proteomes" id="UP000289437"/>
    </source>
</evidence>
<gene>
    <name evidence="1" type="ORF">GRAN_4997</name>
</gene>
<comment type="caution">
    <text evidence="1">The sequence shown here is derived from an EMBL/GenBank/DDBJ whole genome shotgun (WGS) entry which is preliminary data.</text>
</comment>
<organism evidence="1 2">
    <name type="scientific">Granulicella sibirica</name>
    <dbReference type="NCBI Taxonomy" id="2479048"/>
    <lineage>
        <taxon>Bacteria</taxon>
        <taxon>Pseudomonadati</taxon>
        <taxon>Acidobacteriota</taxon>
        <taxon>Terriglobia</taxon>
        <taxon>Terriglobales</taxon>
        <taxon>Acidobacteriaceae</taxon>
        <taxon>Granulicella</taxon>
    </lineage>
</organism>
<dbReference type="EMBL" id="RDSM01000006">
    <property type="protein sequence ID" value="RXH54028.1"/>
    <property type="molecule type" value="Genomic_DNA"/>
</dbReference>
<keyword evidence="2" id="KW-1185">Reference proteome</keyword>
<reference evidence="1 2" key="1">
    <citation type="submission" date="2018-11" db="EMBL/GenBank/DDBJ databases">
        <authorList>
            <person name="Mardanov A.V."/>
            <person name="Ravin N.V."/>
            <person name="Dedysh S.N."/>
        </authorList>
    </citation>
    <scope>NUCLEOTIDE SEQUENCE [LARGE SCALE GENOMIC DNA]</scope>
    <source>
        <strain evidence="1 2">AF10</strain>
    </source>
</reference>
<protein>
    <submittedName>
        <fullName evidence="1">Uncharacterized protein</fullName>
    </submittedName>
</protein>
<proteinExistence type="predicted"/>
<evidence type="ECO:0000313" key="1">
    <source>
        <dbReference type="EMBL" id="RXH54028.1"/>
    </source>
</evidence>
<name>A0A4Q0SWS6_9BACT</name>
<accession>A0A4Q0SWS6</accession>
<dbReference type="Proteomes" id="UP000289437">
    <property type="component" value="Unassembled WGS sequence"/>
</dbReference>